<dbReference type="GO" id="GO:0005737">
    <property type="term" value="C:cytoplasm"/>
    <property type="evidence" value="ECO:0007669"/>
    <property type="project" value="UniProtKB-SubCell"/>
</dbReference>
<evidence type="ECO:0000313" key="6">
    <source>
        <dbReference type="EMBL" id="ASJ09261.1"/>
    </source>
</evidence>
<dbReference type="RefSeq" id="WP_088856494.1">
    <property type="nucleotide sequence ID" value="NZ_CP015103.1"/>
</dbReference>
<keyword evidence="7" id="KW-1185">Reference proteome</keyword>
<evidence type="ECO:0000256" key="3">
    <source>
        <dbReference type="ARBA" id="ARBA00022490"/>
    </source>
</evidence>
<gene>
    <name evidence="6" type="ORF">A3L11_08480</name>
</gene>
<keyword evidence="3" id="KW-0963">Cytoplasm</keyword>
<evidence type="ECO:0000313" key="7">
    <source>
        <dbReference type="Proteomes" id="UP000250125"/>
    </source>
</evidence>
<dbReference type="EMBL" id="CP015103">
    <property type="protein sequence ID" value="ASJ09261.1"/>
    <property type="molecule type" value="Genomic_DNA"/>
</dbReference>
<dbReference type="GeneID" id="33318266"/>
<reference evidence="6 7" key="1">
    <citation type="submission" date="2016-04" db="EMBL/GenBank/DDBJ databases">
        <title>Complete genome sequence of Thermococcus siculi type strain RG-20.</title>
        <authorList>
            <person name="Oger P.M."/>
        </authorList>
    </citation>
    <scope>NUCLEOTIDE SEQUENCE [LARGE SCALE GENOMIC DNA]</scope>
    <source>
        <strain evidence="6 7">RG-20</strain>
    </source>
</reference>
<evidence type="ECO:0000256" key="4">
    <source>
        <dbReference type="ARBA" id="ARBA00023118"/>
    </source>
</evidence>
<dbReference type="SUPFAM" id="SSF158568">
    <property type="entry name" value="AF1862-like"/>
    <property type="match status" value="1"/>
</dbReference>
<accession>A0A2Z2MPE5</accession>
<dbReference type="KEGG" id="tsl:A3L11_08480"/>
<evidence type="ECO:0000256" key="5">
    <source>
        <dbReference type="ARBA" id="ARBA00030001"/>
    </source>
</evidence>
<comment type="similarity">
    <text evidence="2">Belongs to the CRISPR system Cmr5 family.</text>
</comment>
<evidence type="ECO:0000256" key="2">
    <source>
        <dbReference type="ARBA" id="ARBA00006161"/>
    </source>
</evidence>
<dbReference type="AlphaFoldDB" id="A0A2Z2MPE5"/>
<sequence length="149" mass="17279">MDLRSIEQERAKFAYKKVLKVKKENEKDTKTQSRYRSYVESAPIMILTNGLGQTLAFYLSKLEKPVNVFYKDINPEDFTKAESKAYAYLYRHLSEWLVKEVTGGEDPLQYYIKKSGMDAILLTEEAIAFLNWLKKFARAMLEEDKTAGG</sequence>
<keyword evidence="4" id="KW-0051">Antiviral defense</keyword>
<dbReference type="NCBIfam" id="TIGR01881">
    <property type="entry name" value="cas_Cmr5"/>
    <property type="match status" value="1"/>
</dbReference>
<dbReference type="Pfam" id="PF09701">
    <property type="entry name" value="Cas_Cmr5"/>
    <property type="match status" value="1"/>
</dbReference>
<dbReference type="Proteomes" id="UP000250125">
    <property type="component" value="Chromosome"/>
</dbReference>
<organism evidence="6 7">
    <name type="scientific">Thermococcus siculi</name>
    <dbReference type="NCBI Taxonomy" id="72803"/>
    <lineage>
        <taxon>Archaea</taxon>
        <taxon>Methanobacteriati</taxon>
        <taxon>Methanobacteriota</taxon>
        <taxon>Thermococci</taxon>
        <taxon>Thermococcales</taxon>
        <taxon>Thermococcaceae</taxon>
        <taxon>Thermococcus</taxon>
    </lineage>
</organism>
<proteinExistence type="inferred from homology"/>
<comment type="subcellular location">
    <subcellularLocation>
        <location evidence="1">Cytoplasm</location>
    </subcellularLocation>
</comment>
<dbReference type="InterPro" id="IPR023101">
    <property type="entry name" value="AF1862-like_dom_sf"/>
</dbReference>
<dbReference type="CDD" id="cd09654">
    <property type="entry name" value="Cmr5_III-B"/>
    <property type="match status" value="1"/>
</dbReference>
<protein>
    <recommendedName>
        <fullName evidence="5">CRISPR type III-B/RAMP module-associated protein Cmr5</fullName>
    </recommendedName>
</protein>
<name>A0A2Z2MPE5_9EURY</name>
<evidence type="ECO:0000256" key="1">
    <source>
        <dbReference type="ARBA" id="ARBA00004496"/>
    </source>
</evidence>
<dbReference type="GO" id="GO:0051607">
    <property type="term" value="P:defense response to virus"/>
    <property type="evidence" value="ECO:0007669"/>
    <property type="project" value="UniProtKB-KW"/>
</dbReference>
<dbReference type="Gene3D" id="1.10.520.30">
    <property type="entry name" value="AF1862-like domain"/>
    <property type="match status" value="1"/>
</dbReference>
<dbReference type="InterPro" id="IPR010160">
    <property type="entry name" value="CRISPR-assoc_prot_Cmr5"/>
</dbReference>
<dbReference type="OrthoDB" id="134220at2157"/>